<evidence type="ECO:0000256" key="1">
    <source>
        <dbReference type="SAM" id="MobiDB-lite"/>
    </source>
</evidence>
<dbReference type="Proteomes" id="UP000827092">
    <property type="component" value="Unassembled WGS sequence"/>
</dbReference>
<feature type="region of interest" description="Disordered" evidence="1">
    <location>
        <begin position="113"/>
        <end position="137"/>
    </location>
</feature>
<comment type="caution">
    <text evidence="2">The sequence shown here is derived from an EMBL/GenBank/DDBJ whole genome shotgun (WGS) entry which is preliminary data.</text>
</comment>
<sequence>MVTKYPLVRRIHWWKEDKLAAMANCGPILQFLFLLLCCKLACCSPIDEDRRIFNKINANAFIDRLIHYTPELRLMLNGFLRYQNIAKRPEDSSNRSKSQADDPLATILATGFLGSRGKKDDGDELPVFANGFPAGRG</sequence>
<organism evidence="2 3">
    <name type="scientific">Oedothorax gibbosus</name>
    <dbReference type="NCBI Taxonomy" id="931172"/>
    <lineage>
        <taxon>Eukaryota</taxon>
        <taxon>Metazoa</taxon>
        <taxon>Ecdysozoa</taxon>
        <taxon>Arthropoda</taxon>
        <taxon>Chelicerata</taxon>
        <taxon>Arachnida</taxon>
        <taxon>Araneae</taxon>
        <taxon>Araneomorphae</taxon>
        <taxon>Entelegynae</taxon>
        <taxon>Araneoidea</taxon>
        <taxon>Linyphiidae</taxon>
        <taxon>Erigoninae</taxon>
        <taxon>Oedothorax</taxon>
    </lineage>
</organism>
<gene>
    <name evidence="2" type="ORF">JTE90_013865</name>
</gene>
<evidence type="ECO:0000313" key="2">
    <source>
        <dbReference type="EMBL" id="KAG8193106.1"/>
    </source>
</evidence>
<accession>A0AAV6VBT5</accession>
<protein>
    <submittedName>
        <fullName evidence="2">Uncharacterized protein</fullName>
    </submittedName>
</protein>
<reference evidence="2 3" key="1">
    <citation type="journal article" date="2022" name="Nat. Ecol. Evol.">
        <title>A masculinizing supergene underlies an exaggerated male reproductive morph in a spider.</title>
        <authorList>
            <person name="Hendrickx F."/>
            <person name="De Corte Z."/>
            <person name="Sonet G."/>
            <person name="Van Belleghem S.M."/>
            <person name="Kostlbacher S."/>
            <person name="Vangestel C."/>
        </authorList>
    </citation>
    <scope>NUCLEOTIDE SEQUENCE [LARGE SCALE GENOMIC DNA]</scope>
    <source>
        <strain evidence="2">W744_W776</strain>
    </source>
</reference>
<evidence type="ECO:0000313" key="3">
    <source>
        <dbReference type="Proteomes" id="UP000827092"/>
    </source>
</evidence>
<keyword evidence="3" id="KW-1185">Reference proteome</keyword>
<dbReference type="AlphaFoldDB" id="A0AAV6VBT5"/>
<dbReference type="EMBL" id="JAFNEN010000130">
    <property type="protein sequence ID" value="KAG8193106.1"/>
    <property type="molecule type" value="Genomic_DNA"/>
</dbReference>
<proteinExistence type="predicted"/>
<name>A0AAV6VBT5_9ARAC</name>